<comment type="catalytic activity">
    <reaction evidence="2">
        <text>dihydroxyacetone phosphate = methylglyoxal + phosphate</text>
        <dbReference type="Rhea" id="RHEA:17937"/>
        <dbReference type="ChEBI" id="CHEBI:17158"/>
        <dbReference type="ChEBI" id="CHEBI:43474"/>
        <dbReference type="ChEBI" id="CHEBI:57642"/>
        <dbReference type="EC" id="4.2.3.3"/>
    </reaction>
</comment>
<evidence type="ECO:0000256" key="1">
    <source>
        <dbReference type="ARBA" id="ARBA00006287"/>
    </source>
</evidence>
<evidence type="ECO:0000256" key="3">
    <source>
        <dbReference type="PIRSR" id="PIRSR006614-1"/>
    </source>
</evidence>
<name>A0A8J2U9C3_9GAMM</name>
<evidence type="ECO:0000256" key="2">
    <source>
        <dbReference type="HAMAP-Rule" id="MF_00549"/>
    </source>
</evidence>
<feature type="binding site" evidence="2">
    <location>
        <position position="23"/>
    </location>
    <ligand>
        <name>substrate</name>
    </ligand>
</feature>
<feature type="binding site" evidence="2">
    <location>
        <begin position="45"/>
        <end position="48"/>
    </location>
    <ligand>
        <name>substrate</name>
    </ligand>
</feature>
<sequence>MDKTTRLIPARKRIALVAHDHMKAALLEWVSSRKEQLIKHQLFGTGTTGTLVAKATGIDVTCMLSGPMGGDQQLGALIAEGEVDMMIFFWDPLDAVPHDPDVKALLRLAAVWNIPVACNSASADFLMESPLLEQEYPTTVPDYSSYLQSRT</sequence>
<dbReference type="PIRSF" id="PIRSF006614">
    <property type="entry name" value="Methylglyox_syn"/>
    <property type="match status" value="1"/>
</dbReference>
<dbReference type="RefSeq" id="WP_087507250.1">
    <property type="nucleotide sequence ID" value="NZ_BMDX01000023.1"/>
</dbReference>
<dbReference type="EMBL" id="BMDX01000023">
    <property type="protein sequence ID" value="GGA88072.1"/>
    <property type="molecule type" value="Genomic_DNA"/>
</dbReference>
<dbReference type="EC" id="4.2.3.3" evidence="2"/>
<dbReference type="SMART" id="SM00851">
    <property type="entry name" value="MGS"/>
    <property type="match status" value="1"/>
</dbReference>
<dbReference type="NCBIfam" id="NF003559">
    <property type="entry name" value="PRK05234.1"/>
    <property type="match status" value="1"/>
</dbReference>
<dbReference type="InterPro" id="IPR004363">
    <property type="entry name" value="Methylgl_synth"/>
</dbReference>
<dbReference type="PROSITE" id="PS01335">
    <property type="entry name" value="METHYLGLYOXAL_SYNTH"/>
    <property type="match status" value="1"/>
</dbReference>
<dbReference type="SUPFAM" id="SSF52335">
    <property type="entry name" value="Methylglyoxal synthase-like"/>
    <property type="match status" value="1"/>
</dbReference>
<comment type="function">
    <text evidence="2">Catalyzes the formation of methylglyoxal from dihydroxyacetone phosphate.</text>
</comment>
<feature type="binding site" evidence="2">
    <location>
        <begin position="65"/>
        <end position="66"/>
    </location>
    <ligand>
        <name>substrate</name>
    </ligand>
</feature>
<organism evidence="5 6">
    <name type="scientific">Neiella marina</name>
    <dbReference type="NCBI Taxonomy" id="508461"/>
    <lineage>
        <taxon>Bacteria</taxon>
        <taxon>Pseudomonadati</taxon>
        <taxon>Pseudomonadota</taxon>
        <taxon>Gammaproteobacteria</taxon>
        <taxon>Alteromonadales</taxon>
        <taxon>Echinimonadaceae</taxon>
        <taxon>Neiella</taxon>
    </lineage>
</organism>
<keyword evidence="6" id="KW-1185">Reference proteome</keyword>
<protein>
    <recommendedName>
        <fullName evidence="2">Methylglyoxal synthase</fullName>
        <shortName evidence="2">MGS</shortName>
        <ecNumber evidence="2">4.2.3.3</ecNumber>
    </recommendedName>
</protein>
<dbReference type="HAMAP" id="MF_00549">
    <property type="entry name" value="Methylglyoxal_synth"/>
    <property type="match status" value="1"/>
</dbReference>
<comment type="caution">
    <text evidence="5">The sequence shown here is derived from an EMBL/GenBank/DDBJ whole genome shotgun (WGS) entry which is preliminary data.</text>
</comment>
<comment type="similarity">
    <text evidence="1 2">Belongs to the methylglyoxal synthase family.</text>
</comment>
<feature type="binding site" evidence="2">
    <location>
        <position position="19"/>
    </location>
    <ligand>
        <name>substrate</name>
    </ligand>
</feature>
<dbReference type="GO" id="GO:0019242">
    <property type="term" value="P:methylglyoxal biosynthetic process"/>
    <property type="evidence" value="ECO:0007669"/>
    <property type="project" value="UniProtKB-UniRule"/>
</dbReference>
<feature type="active site" description="Proton donor/acceptor" evidence="2 3">
    <location>
        <position position="71"/>
    </location>
</feature>
<evidence type="ECO:0000313" key="5">
    <source>
        <dbReference type="EMBL" id="GGA88072.1"/>
    </source>
</evidence>
<dbReference type="PROSITE" id="PS51855">
    <property type="entry name" value="MGS"/>
    <property type="match status" value="1"/>
</dbReference>
<dbReference type="InterPro" id="IPR018148">
    <property type="entry name" value="Methylglyoxal_synth_AS"/>
</dbReference>
<evidence type="ECO:0000313" key="6">
    <source>
        <dbReference type="Proteomes" id="UP000619743"/>
    </source>
</evidence>
<proteinExistence type="inferred from homology"/>
<evidence type="ECO:0000259" key="4">
    <source>
        <dbReference type="PROSITE" id="PS51855"/>
    </source>
</evidence>
<dbReference type="AlphaFoldDB" id="A0A8J2U9C3"/>
<reference evidence="6" key="1">
    <citation type="journal article" date="2019" name="Int. J. Syst. Evol. Microbiol.">
        <title>The Global Catalogue of Microorganisms (GCM) 10K type strain sequencing project: providing services to taxonomists for standard genome sequencing and annotation.</title>
        <authorList>
            <consortium name="The Broad Institute Genomics Platform"/>
            <consortium name="The Broad Institute Genome Sequencing Center for Infectious Disease"/>
            <person name="Wu L."/>
            <person name="Ma J."/>
        </authorList>
    </citation>
    <scope>NUCLEOTIDE SEQUENCE [LARGE SCALE GENOMIC DNA]</scope>
    <source>
        <strain evidence="6">CGMCC 1.10130</strain>
    </source>
</reference>
<dbReference type="InterPro" id="IPR036914">
    <property type="entry name" value="MGS-like_dom_sf"/>
</dbReference>
<dbReference type="CDD" id="cd01422">
    <property type="entry name" value="MGS"/>
    <property type="match status" value="1"/>
</dbReference>
<dbReference type="NCBIfam" id="TIGR00160">
    <property type="entry name" value="MGSA"/>
    <property type="match status" value="1"/>
</dbReference>
<gene>
    <name evidence="2 5" type="primary">mgsA</name>
    <name evidence="5" type="ORF">GCM10011369_32740</name>
</gene>
<accession>A0A8J2U9C3</accession>
<dbReference type="PANTHER" id="PTHR30492:SF0">
    <property type="entry name" value="METHYLGLYOXAL SYNTHASE"/>
    <property type="match status" value="1"/>
</dbReference>
<feature type="domain" description="MGS-like" evidence="4">
    <location>
        <begin position="6"/>
        <end position="151"/>
    </location>
</feature>
<dbReference type="PANTHER" id="PTHR30492">
    <property type="entry name" value="METHYLGLYOXAL SYNTHASE"/>
    <property type="match status" value="1"/>
</dbReference>
<dbReference type="Pfam" id="PF02142">
    <property type="entry name" value="MGS"/>
    <property type="match status" value="1"/>
</dbReference>
<keyword evidence="2" id="KW-0456">Lyase</keyword>
<dbReference type="OrthoDB" id="9787147at2"/>
<dbReference type="GO" id="GO:0008929">
    <property type="term" value="F:methylglyoxal synthase activity"/>
    <property type="evidence" value="ECO:0007669"/>
    <property type="project" value="UniProtKB-UniRule"/>
</dbReference>
<feature type="binding site" evidence="2">
    <location>
        <position position="98"/>
    </location>
    <ligand>
        <name>substrate</name>
    </ligand>
</feature>
<dbReference type="InterPro" id="IPR011607">
    <property type="entry name" value="MGS-like_dom"/>
</dbReference>
<dbReference type="GO" id="GO:0005829">
    <property type="term" value="C:cytosol"/>
    <property type="evidence" value="ECO:0007669"/>
    <property type="project" value="TreeGrafter"/>
</dbReference>
<dbReference type="Proteomes" id="UP000619743">
    <property type="component" value="Unassembled WGS sequence"/>
</dbReference>
<dbReference type="Gene3D" id="3.40.50.1380">
    <property type="entry name" value="Methylglyoxal synthase-like domain"/>
    <property type="match status" value="1"/>
</dbReference>